<dbReference type="SMART" id="SM00388">
    <property type="entry name" value="HisKA"/>
    <property type="match status" value="1"/>
</dbReference>
<dbReference type="EC" id="2.7.13.3" evidence="3"/>
<evidence type="ECO:0000313" key="17">
    <source>
        <dbReference type="Proteomes" id="UP001628193"/>
    </source>
</evidence>
<keyword evidence="4" id="KW-0597">Phosphoprotein</keyword>
<dbReference type="SMART" id="SM00387">
    <property type="entry name" value="HATPase_c"/>
    <property type="match status" value="1"/>
</dbReference>
<dbReference type="InterPro" id="IPR003594">
    <property type="entry name" value="HATPase_dom"/>
</dbReference>
<dbReference type="PANTHER" id="PTHR45569">
    <property type="entry name" value="SENSOR PROTEIN KDPD"/>
    <property type="match status" value="1"/>
</dbReference>
<dbReference type="Gene3D" id="3.30.450.40">
    <property type="match status" value="1"/>
</dbReference>
<dbReference type="InterPro" id="IPR036890">
    <property type="entry name" value="HATPase_C_sf"/>
</dbReference>
<dbReference type="Pfam" id="PF13493">
    <property type="entry name" value="DUF4118"/>
    <property type="match status" value="1"/>
</dbReference>
<keyword evidence="11" id="KW-0902">Two-component regulatory system</keyword>
<keyword evidence="5 16" id="KW-0808">Transferase</keyword>
<proteinExistence type="predicted"/>
<dbReference type="CDD" id="cd00082">
    <property type="entry name" value="HisKA"/>
    <property type="match status" value="1"/>
</dbReference>
<name>A0ABQ0C9D3_9PROT</name>
<dbReference type="Gene3D" id="1.20.120.620">
    <property type="entry name" value="Backbone structure of the membrane domain of e. Coli histidine kinase receptor kdpd"/>
    <property type="match status" value="1"/>
</dbReference>
<protein>
    <recommendedName>
        <fullName evidence="3">histidine kinase</fullName>
        <ecNumber evidence="3">2.7.13.3</ecNumber>
    </recommendedName>
</protein>
<evidence type="ECO:0000259" key="15">
    <source>
        <dbReference type="PROSITE" id="PS50109"/>
    </source>
</evidence>
<dbReference type="EMBL" id="BAAFGK010000004">
    <property type="protein sequence ID" value="GAB0057499.1"/>
    <property type="molecule type" value="Genomic_DNA"/>
</dbReference>
<dbReference type="InterPro" id="IPR004358">
    <property type="entry name" value="Sig_transdc_His_kin-like_C"/>
</dbReference>
<sequence length="521" mass="57686">MIVRPPRIQGYHASWFGHVAAIFSVAVTTILVFWGRSWLTPPDLVMLYLLPIMGVAFRFGQGAALLTSALSVAAYDFFFVHPYFTFLVSDSQYILTFTILFVVGWVISSLMNRIRAQEQEARDREFQTEGLFRLGRDAMTTLDDAEVARIITRHAVGLFGGEAAIWVEDGQGGLSRVAVTPDYFQLSEQGMVVVRWCCENGQAAGRGTEVFPDEAFTALPIAMGEQFGALAVRIGDATILKQGRWGLLEAFTRQASLAMDRARLGEEARGAAVRVQAEQMRAALLSMASHDLRTPLAAITGAGTALRDDDARLDPRQQAELLETICSEAERMERLIGNLLDMVRLESGVSRLRQEWIPFEELAGSALARLGPRVDGRRVSLEVDEKVPMVHVDPVLFEQVLVNLLDNAIKHARRENEISWKVRAERDRVIIRIGDRGPGIPLGEEERIFEKFVRGAGSEVPGSGLGLAICRGVVDAHHGTIRALNRARGGAEFRIELPQPPMPVDLYPDADEREALREDGE</sequence>
<keyword evidence="12 14" id="KW-0472">Membrane</keyword>
<dbReference type="InterPro" id="IPR036097">
    <property type="entry name" value="HisK_dim/P_sf"/>
</dbReference>
<evidence type="ECO:0000256" key="9">
    <source>
        <dbReference type="ARBA" id="ARBA00022840"/>
    </source>
</evidence>
<evidence type="ECO:0000256" key="3">
    <source>
        <dbReference type="ARBA" id="ARBA00012438"/>
    </source>
</evidence>
<keyword evidence="9" id="KW-0067">ATP-binding</keyword>
<dbReference type="GO" id="GO:0004673">
    <property type="term" value="F:protein histidine kinase activity"/>
    <property type="evidence" value="ECO:0007669"/>
    <property type="project" value="UniProtKB-EC"/>
</dbReference>
<evidence type="ECO:0000256" key="4">
    <source>
        <dbReference type="ARBA" id="ARBA00022553"/>
    </source>
</evidence>
<dbReference type="InterPro" id="IPR052023">
    <property type="entry name" value="Histidine_kinase_KdpD"/>
</dbReference>
<dbReference type="CDD" id="cd00075">
    <property type="entry name" value="HATPase"/>
    <property type="match status" value="1"/>
</dbReference>
<keyword evidence="6 14" id="KW-0812">Transmembrane</keyword>
<organism evidence="16 17">
    <name type="scientific">Candidatus Magnetaquiglobus chichijimensis</name>
    <dbReference type="NCBI Taxonomy" id="3141448"/>
    <lineage>
        <taxon>Bacteria</taxon>
        <taxon>Pseudomonadati</taxon>
        <taxon>Pseudomonadota</taxon>
        <taxon>Magnetococcia</taxon>
        <taxon>Magnetococcales</taxon>
        <taxon>Candidatus Magnetaquicoccaceae</taxon>
        <taxon>Candidatus Magnetaquiglobus</taxon>
    </lineage>
</organism>
<dbReference type="RefSeq" id="WP_420905197.1">
    <property type="nucleotide sequence ID" value="NZ_BAAFGK010000004.1"/>
</dbReference>
<evidence type="ECO:0000256" key="6">
    <source>
        <dbReference type="ARBA" id="ARBA00022692"/>
    </source>
</evidence>
<dbReference type="SUPFAM" id="SSF55874">
    <property type="entry name" value="ATPase domain of HSP90 chaperone/DNA topoisomerase II/histidine kinase"/>
    <property type="match status" value="1"/>
</dbReference>
<dbReference type="Pfam" id="PF02518">
    <property type="entry name" value="HATPase_c"/>
    <property type="match status" value="1"/>
</dbReference>
<keyword evidence="8" id="KW-0418">Kinase</keyword>
<evidence type="ECO:0000256" key="13">
    <source>
        <dbReference type="SAM" id="MobiDB-lite"/>
    </source>
</evidence>
<reference evidence="16 17" key="2">
    <citation type="submission" date="2024-09" db="EMBL/GenBank/DDBJ databases">
        <title>Draft genome sequence of Candidatus Magnetaquicoccaceae bacterium FCR-1.</title>
        <authorList>
            <person name="Shimoshige H."/>
            <person name="Shimamura S."/>
            <person name="Taoka A."/>
            <person name="Kobayashi H."/>
            <person name="Maekawa T."/>
        </authorList>
    </citation>
    <scope>NUCLEOTIDE SEQUENCE [LARGE SCALE GENOMIC DNA]</scope>
    <source>
        <strain evidence="16 17">FCR-1</strain>
    </source>
</reference>
<feature type="transmembrane region" description="Helical" evidence="14">
    <location>
        <begin position="93"/>
        <end position="114"/>
    </location>
</feature>
<evidence type="ECO:0000256" key="8">
    <source>
        <dbReference type="ARBA" id="ARBA00022777"/>
    </source>
</evidence>
<feature type="domain" description="Histidine kinase" evidence="15">
    <location>
        <begin position="287"/>
        <end position="501"/>
    </location>
</feature>
<evidence type="ECO:0000256" key="11">
    <source>
        <dbReference type="ARBA" id="ARBA00023012"/>
    </source>
</evidence>
<dbReference type="Gene3D" id="1.10.287.130">
    <property type="match status" value="1"/>
</dbReference>
<feature type="transmembrane region" description="Helical" evidence="14">
    <location>
        <begin position="47"/>
        <end position="73"/>
    </location>
</feature>
<dbReference type="Proteomes" id="UP001628193">
    <property type="component" value="Unassembled WGS sequence"/>
</dbReference>
<keyword evidence="17" id="KW-1185">Reference proteome</keyword>
<dbReference type="Gene3D" id="3.30.565.10">
    <property type="entry name" value="Histidine kinase-like ATPase, C-terminal domain"/>
    <property type="match status" value="1"/>
</dbReference>
<dbReference type="InterPro" id="IPR038318">
    <property type="entry name" value="KdpD_sf"/>
</dbReference>
<accession>A0ABQ0C9D3</accession>
<gene>
    <name evidence="16" type="primary">kdpD_2</name>
    <name evidence="16" type="ORF">SIID45300_01828</name>
</gene>
<keyword evidence="10 14" id="KW-1133">Transmembrane helix</keyword>
<evidence type="ECO:0000313" key="16">
    <source>
        <dbReference type="EMBL" id="GAB0057499.1"/>
    </source>
</evidence>
<comment type="caution">
    <text evidence="16">The sequence shown here is derived from an EMBL/GenBank/DDBJ whole genome shotgun (WGS) entry which is preliminary data.</text>
</comment>
<evidence type="ECO:0000256" key="1">
    <source>
        <dbReference type="ARBA" id="ARBA00000085"/>
    </source>
</evidence>
<evidence type="ECO:0000256" key="14">
    <source>
        <dbReference type="SAM" id="Phobius"/>
    </source>
</evidence>
<reference evidence="16 17" key="1">
    <citation type="submission" date="2024-05" db="EMBL/GenBank/DDBJ databases">
        <authorList>
            <consortium name="Candidatus Magnetaquicoccaceae bacterium FCR-1 genome sequencing consortium"/>
            <person name="Shimoshige H."/>
            <person name="Shimamura S."/>
            <person name="Taoka A."/>
            <person name="Kobayashi H."/>
            <person name="Maekawa T."/>
        </authorList>
    </citation>
    <scope>NUCLEOTIDE SEQUENCE [LARGE SCALE GENOMIC DNA]</scope>
    <source>
        <strain evidence="16 17">FCR-1</strain>
    </source>
</reference>
<dbReference type="PROSITE" id="PS50109">
    <property type="entry name" value="HIS_KIN"/>
    <property type="match status" value="1"/>
</dbReference>
<feature type="transmembrane region" description="Helical" evidence="14">
    <location>
        <begin position="15"/>
        <end position="35"/>
    </location>
</feature>
<comment type="subcellular location">
    <subcellularLocation>
        <location evidence="2">Membrane</location>
        <topology evidence="2">Multi-pass membrane protein</topology>
    </subcellularLocation>
</comment>
<dbReference type="InterPro" id="IPR029016">
    <property type="entry name" value="GAF-like_dom_sf"/>
</dbReference>
<dbReference type="Pfam" id="PF00512">
    <property type="entry name" value="HisKA"/>
    <property type="match status" value="1"/>
</dbReference>
<evidence type="ECO:0000256" key="10">
    <source>
        <dbReference type="ARBA" id="ARBA00022989"/>
    </source>
</evidence>
<keyword evidence="7" id="KW-0547">Nucleotide-binding</keyword>
<dbReference type="SUPFAM" id="SSF47384">
    <property type="entry name" value="Homodimeric domain of signal transducing histidine kinase"/>
    <property type="match status" value="1"/>
</dbReference>
<dbReference type="InterPro" id="IPR025201">
    <property type="entry name" value="KdpD_TM"/>
</dbReference>
<evidence type="ECO:0000256" key="12">
    <source>
        <dbReference type="ARBA" id="ARBA00023136"/>
    </source>
</evidence>
<feature type="region of interest" description="Disordered" evidence="13">
    <location>
        <begin position="499"/>
        <end position="521"/>
    </location>
</feature>
<evidence type="ECO:0000256" key="2">
    <source>
        <dbReference type="ARBA" id="ARBA00004141"/>
    </source>
</evidence>
<dbReference type="InterPro" id="IPR005467">
    <property type="entry name" value="His_kinase_dom"/>
</dbReference>
<dbReference type="InterPro" id="IPR003661">
    <property type="entry name" value="HisK_dim/P_dom"/>
</dbReference>
<comment type="catalytic activity">
    <reaction evidence="1">
        <text>ATP + protein L-histidine = ADP + protein N-phospho-L-histidine.</text>
        <dbReference type="EC" id="2.7.13.3"/>
    </reaction>
</comment>
<evidence type="ECO:0000256" key="7">
    <source>
        <dbReference type="ARBA" id="ARBA00022741"/>
    </source>
</evidence>
<dbReference type="PANTHER" id="PTHR45569:SF1">
    <property type="entry name" value="SENSOR PROTEIN KDPD"/>
    <property type="match status" value="1"/>
</dbReference>
<evidence type="ECO:0000256" key="5">
    <source>
        <dbReference type="ARBA" id="ARBA00022679"/>
    </source>
</evidence>
<dbReference type="PRINTS" id="PR00344">
    <property type="entry name" value="BCTRLSENSOR"/>
</dbReference>